<dbReference type="SUPFAM" id="SSF48452">
    <property type="entry name" value="TPR-like"/>
    <property type="match status" value="1"/>
</dbReference>
<evidence type="ECO:0000259" key="2">
    <source>
        <dbReference type="Pfam" id="PF14322"/>
    </source>
</evidence>
<sequence length="528" mass="59373">MKNIKTYSAALLMAWAFASCSDFLDTVPDNRAEINTESQVASLLVSAYPQTYPLLIFEKASDNTTDNGSMYGFEYQMEEDAYLWNDIKSDVDSDSPTGLWEKCYAAAAAANQALKSIEKMGNPASLNPQKGEALLCRAYAHFLLANIFCEAYDPATAVAKLGIPYVTEPETTVTVSYERGTLAETYQKIEADLLEGLPLIEDNVYSVPKYHFNKKAAYAFAARFYLFYVQPDKSNYEKVLEYGAQVLGNNPASNLRYIQSDLGAITELEEKADAYISASSKANLLITPVYSSWPYIYGPYDMSRRYGMNENLTRAETLWAGGPWGESSTLYYGGLYGFTQKLCFFKYRMYFEYTDKVNGIGYRHAVIVPFSTNETLLCCIEANILKQQPDYAKAVEYMNYWVNSQKGDGAGGLPKTLTESSVNSFYANINYSPLPLADVTKSTVKKHLNPPFAFVNTKQENFIHCVLQMRRIELIHDGSRWMDIKRYGIEISHVRDGMDPVVLSKDDPRRAFQLPQDVIAAGIEANPR</sequence>
<dbReference type="InterPro" id="IPR011990">
    <property type="entry name" value="TPR-like_helical_dom_sf"/>
</dbReference>
<accession>A0A921FHJ7</accession>
<keyword evidence="1" id="KW-0732">Signal</keyword>
<gene>
    <name evidence="3" type="ORF">K8U81_12590</name>
</gene>
<proteinExistence type="predicted"/>
<dbReference type="EMBL" id="DYXD01000266">
    <property type="protein sequence ID" value="HJF08999.1"/>
    <property type="molecule type" value="Genomic_DNA"/>
</dbReference>
<feature type="signal peptide" evidence="1">
    <location>
        <begin position="1"/>
        <end position="24"/>
    </location>
</feature>
<evidence type="ECO:0000313" key="4">
    <source>
        <dbReference type="Proteomes" id="UP000718012"/>
    </source>
</evidence>
<reference evidence="3" key="1">
    <citation type="journal article" date="2021" name="PeerJ">
        <title>Extensive microbial diversity within the chicken gut microbiome revealed by metagenomics and culture.</title>
        <authorList>
            <person name="Gilroy R."/>
            <person name="Ravi A."/>
            <person name="Getino M."/>
            <person name="Pursley I."/>
            <person name="Horton D.L."/>
            <person name="Alikhan N.F."/>
            <person name="Baker D."/>
            <person name="Gharbi K."/>
            <person name="Hall N."/>
            <person name="Watson M."/>
            <person name="Adriaenssens E.M."/>
            <person name="Foster-Nyarko E."/>
            <person name="Jarju S."/>
            <person name="Secka A."/>
            <person name="Antonio M."/>
            <person name="Oren A."/>
            <person name="Chaudhuri R.R."/>
            <person name="La Ragione R."/>
            <person name="Hildebrand F."/>
            <person name="Pallen M.J."/>
        </authorList>
    </citation>
    <scope>NUCLEOTIDE SEQUENCE</scope>
    <source>
        <strain evidence="3">CHK165-8395</strain>
    </source>
</reference>
<dbReference type="PROSITE" id="PS51257">
    <property type="entry name" value="PROKAR_LIPOPROTEIN"/>
    <property type="match status" value="1"/>
</dbReference>
<organism evidence="3 4">
    <name type="scientific">Phocaeicola coprocola</name>
    <dbReference type="NCBI Taxonomy" id="310298"/>
    <lineage>
        <taxon>Bacteria</taxon>
        <taxon>Pseudomonadati</taxon>
        <taxon>Bacteroidota</taxon>
        <taxon>Bacteroidia</taxon>
        <taxon>Bacteroidales</taxon>
        <taxon>Bacteroidaceae</taxon>
        <taxon>Phocaeicola</taxon>
    </lineage>
</organism>
<evidence type="ECO:0000313" key="3">
    <source>
        <dbReference type="EMBL" id="HJF08999.1"/>
    </source>
</evidence>
<feature type="chain" id="PRO_5037272939" evidence="1">
    <location>
        <begin position="25"/>
        <end position="528"/>
    </location>
</feature>
<feature type="domain" description="SusD-like N-terminal" evidence="2">
    <location>
        <begin position="22"/>
        <end position="226"/>
    </location>
</feature>
<evidence type="ECO:0000256" key="1">
    <source>
        <dbReference type="SAM" id="SignalP"/>
    </source>
</evidence>
<comment type="caution">
    <text evidence="3">The sequence shown here is derived from an EMBL/GenBank/DDBJ whole genome shotgun (WGS) entry which is preliminary data.</text>
</comment>
<protein>
    <submittedName>
        <fullName evidence="3">RagB/SusD family nutrient uptake outer membrane protein</fullName>
    </submittedName>
</protein>
<dbReference type="Proteomes" id="UP000718012">
    <property type="component" value="Unassembled WGS sequence"/>
</dbReference>
<dbReference type="Gene3D" id="1.25.40.390">
    <property type="match status" value="1"/>
</dbReference>
<dbReference type="Pfam" id="PF14322">
    <property type="entry name" value="SusD-like_3"/>
    <property type="match status" value="1"/>
</dbReference>
<dbReference type="AlphaFoldDB" id="A0A921FHJ7"/>
<reference evidence="3" key="2">
    <citation type="submission" date="2021-09" db="EMBL/GenBank/DDBJ databases">
        <authorList>
            <person name="Gilroy R."/>
        </authorList>
    </citation>
    <scope>NUCLEOTIDE SEQUENCE</scope>
    <source>
        <strain evidence="3">CHK165-8395</strain>
    </source>
</reference>
<dbReference type="InterPro" id="IPR033985">
    <property type="entry name" value="SusD-like_N"/>
</dbReference>
<name>A0A921FHJ7_9BACT</name>